<evidence type="ECO:0000313" key="8">
    <source>
        <dbReference type="Proteomes" id="UP001234989"/>
    </source>
</evidence>
<keyword evidence="3" id="KW-0862">Zinc</keyword>
<dbReference type="EMBL" id="CP133617">
    <property type="protein sequence ID" value="WMV33667.1"/>
    <property type="molecule type" value="Genomic_DNA"/>
</dbReference>
<evidence type="ECO:0000259" key="6">
    <source>
        <dbReference type="PROSITE" id="PS50966"/>
    </source>
</evidence>
<dbReference type="PANTHER" id="PTHR31973:SF197">
    <property type="entry name" value="SWIM-TYPE DOMAIN-CONTAINING PROTEIN"/>
    <property type="match status" value="1"/>
</dbReference>
<keyword evidence="1" id="KW-0479">Metal-binding</keyword>
<dbReference type="AlphaFoldDB" id="A0AAF0TUI7"/>
<dbReference type="InterPro" id="IPR006564">
    <property type="entry name" value="Znf_PMZ"/>
</dbReference>
<gene>
    <name evidence="7" type="ORF">MTR67_027052</name>
</gene>
<evidence type="ECO:0000313" key="7">
    <source>
        <dbReference type="EMBL" id="WMV33667.1"/>
    </source>
</evidence>
<dbReference type="InterPro" id="IPR018289">
    <property type="entry name" value="MULE_transposase_dom"/>
</dbReference>
<keyword evidence="2 4" id="KW-0863">Zinc-finger</keyword>
<evidence type="ECO:0000256" key="4">
    <source>
        <dbReference type="PROSITE-ProRule" id="PRU00325"/>
    </source>
</evidence>
<feature type="domain" description="SWIM-type" evidence="6">
    <location>
        <begin position="427"/>
        <end position="461"/>
    </location>
</feature>
<organism evidence="7 8">
    <name type="scientific">Solanum verrucosum</name>
    <dbReference type="NCBI Taxonomy" id="315347"/>
    <lineage>
        <taxon>Eukaryota</taxon>
        <taxon>Viridiplantae</taxon>
        <taxon>Streptophyta</taxon>
        <taxon>Embryophyta</taxon>
        <taxon>Tracheophyta</taxon>
        <taxon>Spermatophyta</taxon>
        <taxon>Magnoliopsida</taxon>
        <taxon>eudicotyledons</taxon>
        <taxon>Gunneridae</taxon>
        <taxon>Pentapetalae</taxon>
        <taxon>asterids</taxon>
        <taxon>lamiids</taxon>
        <taxon>Solanales</taxon>
        <taxon>Solanaceae</taxon>
        <taxon>Solanoideae</taxon>
        <taxon>Solaneae</taxon>
        <taxon>Solanum</taxon>
    </lineage>
</organism>
<accession>A0AAF0TUI7</accession>
<feature type="compositionally biased region" description="Basic and acidic residues" evidence="5">
    <location>
        <begin position="97"/>
        <end position="117"/>
    </location>
</feature>
<dbReference type="SMART" id="SM00575">
    <property type="entry name" value="ZnF_PMZ"/>
    <property type="match status" value="1"/>
</dbReference>
<evidence type="ECO:0000256" key="1">
    <source>
        <dbReference type="ARBA" id="ARBA00022723"/>
    </source>
</evidence>
<evidence type="ECO:0000256" key="2">
    <source>
        <dbReference type="ARBA" id="ARBA00022771"/>
    </source>
</evidence>
<dbReference type="Pfam" id="PF10551">
    <property type="entry name" value="MULE"/>
    <property type="match status" value="1"/>
</dbReference>
<dbReference type="InterPro" id="IPR007527">
    <property type="entry name" value="Znf_SWIM"/>
</dbReference>
<sequence length="464" mass="52830">MDHIIAVFHHGGSFYKGQYVSKLDNIIFIVDKDHFSLTEMKSYAKDVGASHPEDGINGTLNEKAGDDNEEENSDSLDFEEEDLDGVPDEDDSEVDEELRAFRENLRQEKRNEATKSKERIKKSSKNQDVELGETGIYKGFEDIFKNKAAKYIGRLGGNEEFIGSSDELSEDSDEELDVLAQPGVDLPSRRKSKKLRAKMNVINKFLGDWKLEFSKLLDYADMIKSTNPRTSCWVRTDNETVPRKYLFKYLYVCFGALKNGWLRGCRKIIGLDGGFFKGACKGELLVVVGKNGNQQMYPIAWAVVDQETKHSCSWFLSYLIQDLQLGDGNGITIMSDMQKGLDLVVDGLLPNVERRMCARHKTVISMLEDIRHKMMDSHGDVIKFVDTWISDISPMARLTLEINKEIGRKLKVNWNHDTGFEILEGEYRHIVNMANKTCSCRLWQLKGIPCQHLVCALHHIGQEP</sequence>
<keyword evidence="8" id="KW-1185">Reference proteome</keyword>
<evidence type="ECO:0000256" key="3">
    <source>
        <dbReference type="ARBA" id="ARBA00022833"/>
    </source>
</evidence>
<evidence type="ECO:0000256" key="5">
    <source>
        <dbReference type="SAM" id="MobiDB-lite"/>
    </source>
</evidence>
<reference evidence="7" key="1">
    <citation type="submission" date="2023-08" db="EMBL/GenBank/DDBJ databases">
        <title>A de novo genome assembly of Solanum verrucosum Schlechtendal, a Mexican diploid species geographically isolated from the other diploid A-genome species in potato relatives.</title>
        <authorList>
            <person name="Hosaka K."/>
        </authorList>
    </citation>
    <scope>NUCLEOTIDE SEQUENCE</scope>
    <source>
        <tissue evidence="7">Young leaves</tissue>
    </source>
</reference>
<dbReference type="Proteomes" id="UP001234989">
    <property type="component" value="Chromosome 6"/>
</dbReference>
<feature type="compositionally biased region" description="Acidic residues" evidence="5">
    <location>
        <begin position="67"/>
        <end position="96"/>
    </location>
</feature>
<proteinExistence type="predicted"/>
<protein>
    <recommendedName>
        <fullName evidence="6">SWIM-type domain-containing protein</fullName>
    </recommendedName>
</protein>
<dbReference type="PROSITE" id="PS50966">
    <property type="entry name" value="ZF_SWIM"/>
    <property type="match status" value="1"/>
</dbReference>
<dbReference type="Pfam" id="PF04434">
    <property type="entry name" value="SWIM"/>
    <property type="match status" value="1"/>
</dbReference>
<dbReference type="GO" id="GO:0008270">
    <property type="term" value="F:zinc ion binding"/>
    <property type="evidence" value="ECO:0007669"/>
    <property type="project" value="UniProtKB-KW"/>
</dbReference>
<name>A0AAF0TUI7_SOLVR</name>
<dbReference type="PANTHER" id="PTHR31973">
    <property type="entry name" value="POLYPROTEIN, PUTATIVE-RELATED"/>
    <property type="match status" value="1"/>
</dbReference>
<feature type="region of interest" description="Disordered" evidence="5">
    <location>
        <begin position="47"/>
        <end position="126"/>
    </location>
</feature>